<dbReference type="InterPro" id="IPR000246">
    <property type="entry name" value="Peptidase_T2"/>
</dbReference>
<dbReference type="EMBL" id="QJQB01000176">
    <property type="protein sequence ID" value="PYA70468.1"/>
    <property type="molecule type" value="Genomic_DNA"/>
</dbReference>
<dbReference type="Proteomes" id="UP000247823">
    <property type="component" value="Unassembled WGS sequence"/>
</dbReference>
<keyword evidence="2" id="KW-1185">Reference proteome</keyword>
<evidence type="ECO:0000313" key="1">
    <source>
        <dbReference type="EMBL" id="PYA70468.1"/>
    </source>
</evidence>
<name>A0ABX5NFG8_SERMA</name>
<reference evidence="1" key="2">
    <citation type="submission" date="2018-06" db="EMBL/GenBank/DDBJ databases">
        <authorList>
            <person name="Martins R.C."/>
            <person name="Perdigao-Neto L.V."/>
            <person name="Costa S.F."/>
            <person name="Levin A.S.S."/>
        </authorList>
    </citation>
    <scope>NUCLEOTIDE SEQUENCE</scope>
    <source>
        <strain evidence="1">1283</strain>
    </source>
</reference>
<dbReference type="RefSeq" id="WP_146223370.1">
    <property type="nucleotide sequence ID" value="NZ_QJQB01000176.1"/>
</dbReference>
<feature type="non-terminal residue" evidence="1">
    <location>
        <position position="192"/>
    </location>
</feature>
<accession>A0ABX5NFG8</accession>
<sequence>MSKPVIAIHGGAGAITRAALSAEKERLYIQALSEIVAAGQAILAQRGSALDAVTEAVRLLEECPLFNAGKGSVFTHQGTHELDACVMDGRTCDAGAVAGVSRIRNPVLAARAVLENSEHVLFATEGAEQFAAAHGLEMVAPDFFFTQERFDQLHRAQAEQGRVLLDHDGAAQAGEPLDPDRKFGTVVIEQYP</sequence>
<dbReference type="PANTHER" id="PTHR10188:SF6">
    <property type="entry name" value="N(4)-(BETA-N-ACETYLGLUCOSAMINYL)-L-ASPARAGINASE"/>
    <property type="match status" value="1"/>
</dbReference>
<gene>
    <name evidence="1" type="ORF">DMW51_07930</name>
</gene>
<organism evidence="1 2">
    <name type="scientific">Serratia marcescens</name>
    <dbReference type="NCBI Taxonomy" id="615"/>
    <lineage>
        <taxon>Bacteria</taxon>
        <taxon>Pseudomonadati</taxon>
        <taxon>Pseudomonadota</taxon>
        <taxon>Gammaproteobacteria</taxon>
        <taxon>Enterobacterales</taxon>
        <taxon>Yersiniaceae</taxon>
        <taxon>Serratia</taxon>
    </lineage>
</organism>
<comment type="caution">
    <text evidence="1">The sequence shown here is derived from an EMBL/GenBank/DDBJ whole genome shotgun (WGS) entry which is preliminary data.</text>
</comment>
<dbReference type="PANTHER" id="PTHR10188">
    <property type="entry name" value="L-ASPARAGINASE"/>
    <property type="match status" value="1"/>
</dbReference>
<proteinExistence type="predicted"/>
<protein>
    <submittedName>
        <fullName evidence="1">Beta-aspartyl-peptidase</fullName>
    </submittedName>
</protein>
<reference evidence="1" key="1">
    <citation type="submission" date="2018-06" db="EMBL/GenBank/DDBJ databases">
        <title>Serratia marcescens genome sequencing and assembly.</title>
        <authorList>
            <person name="Martins R.C.R."/>
            <person name="Perdigao-Neto L.V."/>
            <person name="Costa S.F."/>
            <person name="Levin A.S.S."/>
        </authorList>
    </citation>
    <scope>NUCLEOTIDE SEQUENCE</scope>
    <source>
        <strain evidence="1">1283</strain>
    </source>
</reference>
<dbReference type="SUPFAM" id="SSF56235">
    <property type="entry name" value="N-terminal nucleophile aminohydrolases (Ntn hydrolases)"/>
    <property type="match status" value="1"/>
</dbReference>
<evidence type="ECO:0000313" key="2">
    <source>
        <dbReference type="Proteomes" id="UP000247823"/>
    </source>
</evidence>
<dbReference type="Pfam" id="PF01112">
    <property type="entry name" value="Asparaginase_2"/>
    <property type="match status" value="1"/>
</dbReference>
<dbReference type="InterPro" id="IPR029055">
    <property type="entry name" value="Ntn_hydrolases_N"/>
</dbReference>